<sequence length="59" mass="6812">MGMGMGMGMAEGLLLVVWGIVPAVLLFFIVYWAVRLAIRDERRRSEGGPRRRRVRRQPQ</sequence>
<evidence type="ECO:0000313" key="2">
    <source>
        <dbReference type="EMBL" id="GAA2213461.1"/>
    </source>
</evidence>
<proteinExistence type="predicted"/>
<dbReference type="EMBL" id="BAAAQX010000033">
    <property type="protein sequence ID" value="GAA2213461.1"/>
    <property type="molecule type" value="Genomic_DNA"/>
</dbReference>
<dbReference type="Proteomes" id="UP001499843">
    <property type="component" value="Unassembled WGS sequence"/>
</dbReference>
<keyword evidence="1" id="KW-0812">Transmembrane</keyword>
<name>A0ABN3CVF4_9ACTN</name>
<organism evidence="2 3">
    <name type="scientific">Nonomuraea monospora</name>
    <dbReference type="NCBI Taxonomy" id="568818"/>
    <lineage>
        <taxon>Bacteria</taxon>
        <taxon>Bacillati</taxon>
        <taxon>Actinomycetota</taxon>
        <taxon>Actinomycetes</taxon>
        <taxon>Streptosporangiales</taxon>
        <taxon>Streptosporangiaceae</taxon>
        <taxon>Nonomuraea</taxon>
    </lineage>
</organism>
<keyword evidence="1" id="KW-1133">Transmembrane helix</keyword>
<feature type="transmembrane region" description="Helical" evidence="1">
    <location>
        <begin position="12"/>
        <end position="34"/>
    </location>
</feature>
<evidence type="ECO:0000256" key="1">
    <source>
        <dbReference type="SAM" id="Phobius"/>
    </source>
</evidence>
<comment type="caution">
    <text evidence="2">The sequence shown here is derived from an EMBL/GenBank/DDBJ whole genome shotgun (WGS) entry which is preliminary data.</text>
</comment>
<keyword evidence="3" id="KW-1185">Reference proteome</keyword>
<evidence type="ECO:0000313" key="3">
    <source>
        <dbReference type="Proteomes" id="UP001499843"/>
    </source>
</evidence>
<dbReference type="RefSeq" id="WP_344489089.1">
    <property type="nucleotide sequence ID" value="NZ_BAAAQX010000033.1"/>
</dbReference>
<accession>A0ABN3CVF4</accession>
<protein>
    <submittedName>
        <fullName evidence="2">Uncharacterized protein</fullName>
    </submittedName>
</protein>
<keyword evidence="1" id="KW-0472">Membrane</keyword>
<gene>
    <name evidence="2" type="ORF">GCM10009850_089240</name>
</gene>
<reference evidence="2 3" key="1">
    <citation type="journal article" date="2019" name="Int. J. Syst. Evol. Microbiol.">
        <title>The Global Catalogue of Microorganisms (GCM) 10K type strain sequencing project: providing services to taxonomists for standard genome sequencing and annotation.</title>
        <authorList>
            <consortium name="The Broad Institute Genomics Platform"/>
            <consortium name="The Broad Institute Genome Sequencing Center for Infectious Disease"/>
            <person name="Wu L."/>
            <person name="Ma J."/>
        </authorList>
    </citation>
    <scope>NUCLEOTIDE SEQUENCE [LARGE SCALE GENOMIC DNA]</scope>
    <source>
        <strain evidence="2 3">JCM 16114</strain>
    </source>
</reference>